<feature type="chain" id="PRO_5005282644" evidence="1">
    <location>
        <begin position="35"/>
        <end position="80"/>
    </location>
</feature>
<reference evidence="2 3" key="1">
    <citation type="submission" date="2015-03" db="EMBL/GenBank/DDBJ databases">
        <title>Genome sequencing of Methylobacterium tarhaniae DSM 25844.</title>
        <authorList>
            <person name="Chaudhry V."/>
            <person name="Patil P.B."/>
        </authorList>
    </citation>
    <scope>NUCLEOTIDE SEQUENCE [LARGE SCALE GENOMIC DNA]</scope>
    <source>
        <strain evidence="2 3">DSM 25844</strain>
    </source>
</reference>
<dbReference type="AlphaFoldDB" id="A0A0J6V319"/>
<keyword evidence="3" id="KW-1185">Reference proteome</keyword>
<organism evidence="2 3">
    <name type="scientific">Methylobacterium tarhaniae</name>
    <dbReference type="NCBI Taxonomy" id="1187852"/>
    <lineage>
        <taxon>Bacteria</taxon>
        <taxon>Pseudomonadati</taxon>
        <taxon>Pseudomonadota</taxon>
        <taxon>Alphaproteobacteria</taxon>
        <taxon>Hyphomicrobiales</taxon>
        <taxon>Methylobacteriaceae</taxon>
        <taxon>Methylobacterium</taxon>
    </lineage>
</organism>
<evidence type="ECO:0000256" key="1">
    <source>
        <dbReference type="SAM" id="SignalP"/>
    </source>
</evidence>
<feature type="signal peptide" evidence="1">
    <location>
        <begin position="1"/>
        <end position="34"/>
    </location>
</feature>
<gene>
    <name evidence="2" type="ORF">VQ03_25315</name>
</gene>
<keyword evidence="1" id="KW-0732">Signal</keyword>
<accession>A0A0J6V319</accession>
<evidence type="ECO:0000313" key="3">
    <source>
        <dbReference type="Proteomes" id="UP000036449"/>
    </source>
</evidence>
<dbReference type="PROSITE" id="PS51318">
    <property type="entry name" value="TAT"/>
    <property type="match status" value="1"/>
</dbReference>
<comment type="caution">
    <text evidence="2">The sequence shown here is derived from an EMBL/GenBank/DDBJ whole genome shotgun (WGS) entry which is preliminary data.</text>
</comment>
<name>A0A0J6V319_9HYPH</name>
<dbReference type="EMBL" id="LABZ01000204">
    <property type="protein sequence ID" value="KMO33241.1"/>
    <property type="molecule type" value="Genomic_DNA"/>
</dbReference>
<dbReference type="PATRIC" id="fig|1187852.3.peg.2844"/>
<protein>
    <submittedName>
        <fullName evidence="2">Uncharacterized protein</fullName>
    </submittedName>
</protein>
<proteinExistence type="predicted"/>
<dbReference type="Proteomes" id="UP000036449">
    <property type="component" value="Unassembled WGS sequence"/>
</dbReference>
<evidence type="ECO:0000313" key="2">
    <source>
        <dbReference type="EMBL" id="KMO33241.1"/>
    </source>
</evidence>
<dbReference type="InterPro" id="IPR006311">
    <property type="entry name" value="TAT_signal"/>
</dbReference>
<sequence>MTRDLPSRRAVLATLSSAAMAAAGLAVAASTASAAVPNVGPVSAPDGDRLVQEAQAVIVAPRRRRRVCWWRRGRRVCAWR</sequence>